<accession>A0A6I9UU98</accession>
<dbReference type="GO" id="GO:0035251">
    <property type="term" value="F:UDP-glucosyltransferase activity"/>
    <property type="evidence" value="ECO:0007669"/>
    <property type="project" value="TreeGrafter"/>
</dbReference>
<proteinExistence type="inferred from homology"/>
<dbReference type="Gene3D" id="3.40.50.2000">
    <property type="entry name" value="Glycogen Phosphorylase B"/>
    <property type="match status" value="2"/>
</dbReference>
<dbReference type="OrthoDB" id="5835829at2759"/>
<dbReference type="FunCoup" id="A0A6I9UU98">
    <property type="interactions" value="145"/>
</dbReference>
<keyword evidence="5" id="KW-1185">Reference proteome</keyword>
<dbReference type="CDD" id="cd03784">
    <property type="entry name" value="GT1_Gtf-like"/>
    <property type="match status" value="1"/>
</dbReference>
<dbReference type="GeneID" id="105177152"/>
<reference evidence="6" key="1">
    <citation type="submission" date="2025-08" db="UniProtKB">
        <authorList>
            <consortium name="RefSeq"/>
        </authorList>
    </citation>
    <scope>IDENTIFICATION</scope>
</reference>
<dbReference type="EC" id="2.4.1.-" evidence="4"/>
<evidence type="ECO:0000256" key="2">
    <source>
        <dbReference type="ARBA" id="ARBA00022679"/>
    </source>
</evidence>
<dbReference type="SUPFAM" id="SSF53756">
    <property type="entry name" value="UDP-Glycosyltransferase/glycogen phosphorylase"/>
    <property type="match status" value="1"/>
</dbReference>
<dbReference type="Proteomes" id="UP000504604">
    <property type="component" value="Linkage group LG15"/>
</dbReference>
<evidence type="ECO:0000313" key="6">
    <source>
        <dbReference type="RefSeq" id="XP_011098502.1"/>
    </source>
</evidence>
<dbReference type="PANTHER" id="PTHR48047:SF51">
    <property type="entry name" value="GLYCOSYLTRANSFERASE"/>
    <property type="match status" value="1"/>
</dbReference>
<name>A0A6I9UU98_SESIN</name>
<dbReference type="Pfam" id="PF00201">
    <property type="entry name" value="UDPGT"/>
    <property type="match status" value="1"/>
</dbReference>
<protein>
    <recommendedName>
        <fullName evidence="4">Glycosyltransferase</fullName>
        <ecNumber evidence="4">2.4.1.-</ecNumber>
    </recommendedName>
</protein>
<dbReference type="KEGG" id="sind:105177152"/>
<evidence type="ECO:0000256" key="3">
    <source>
        <dbReference type="RuleBase" id="RU003718"/>
    </source>
</evidence>
<dbReference type="InParanoid" id="A0A6I9UU98"/>
<dbReference type="InterPro" id="IPR002213">
    <property type="entry name" value="UDP_glucos_trans"/>
</dbReference>
<dbReference type="InterPro" id="IPR035595">
    <property type="entry name" value="UDP_glycos_trans_CS"/>
</dbReference>
<dbReference type="AlphaFoldDB" id="A0A6I9UU98"/>
<dbReference type="PROSITE" id="PS00375">
    <property type="entry name" value="UDPGT"/>
    <property type="match status" value="1"/>
</dbReference>
<dbReference type="PANTHER" id="PTHR48047">
    <property type="entry name" value="GLYCOSYLTRANSFERASE"/>
    <property type="match status" value="1"/>
</dbReference>
<gene>
    <name evidence="6" type="primary">LOC105177152</name>
</gene>
<organism evidence="5 6">
    <name type="scientific">Sesamum indicum</name>
    <name type="common">Oriental sesame</name>
    <name type="synonym">Sesamum orientale</name>
    <dbReference type="NCBI Taxonomy" id="4182"/>
    <lineage>
        <taxon>Eukaryota</taxon>
        <taxon>Viridiplantae</taxon>
        <taxon>Streptophyta</taxon>
        <taxon>Embryophyta</taxon>
        <taxon>Tracheophyta</taxon>
        <taxon>Spermatophyta</taxon>
        <taxon>Magnoliopsida</taxon>
        <taxon>eudicotyledons</taxon>
        <taxon>Gunneridae</taxon>
        <taxon>Pentapetalae</taxon>
        <taxon>asterids</taxon>
        <taxon>lamiids</taxon>
        <taxon>Lamiales</taxon>
        <taxon>Pedaliaceae</taxon>
        <taxon>Sesamum</taxon>
    </lineage>
</organism>
<keyword evidence="2 3" id="KW-0808">Transferase</keyword>
<evidence type="ECO:0000313" key="5">
    <source>
        <dbReference type="Proteomes" id="UP000504604"/>
    </source>
</evidence>
<sequence>MVSPSSSTSKHHIVLFPFMSKGHTIPLLHLARLLLDRSVLVTIFTTPANHPFISQSLSGADVSITDLPFPENIPGIPHGAESTDKLPSMSLFVPFVNGIKLMKPSFEEALQNIHSQVSCIISDGFLHWTLESASRFGIPRLSFYGTNHYSMALAYDAIVNGLLSLHESDDEPFTLAGFPWIKLRRNDFDSPLDKRDPRGPHLDFMNEVGTATANSYGLLVNSFYELEQPYEDYWNRECQPKAWSIGPLCLGQPSKLEVAPCHRPKWMHWLDEKSAQNCPVLYVAFGSQTKISPTQLREIALGLEEAKVSFLWVVRESEVEVRDGFEEKVSETGIIVKEWVDQKEVLEHPIVQGFLSHCGWNSVLEGICAEVPILAWPMMAEQHLNARMLEEEIKVGLRVNRVDGSAKGFVTSKSLTSAVLELMEGEKGKACREKVKEVAMAARKGMAEGGSSWHALNNLLSEILKQTEMNSCKFN</sequence>
<keyword evidence="3" id="KW-0328">Glycosyltransferase</keyword>
<dbReference type="FunFam" id="3.40.50.2000:FF:000107">
    <property type="entry name" value="Glycosyltransferase"/>
    <property type="match status" value="1"/>
</dbReference>
<evidence type="ECO:0000256" key="1">
    <source>
        <dbReference type="ARBA" id="ARBA00009995"/>
    </source>
</evidence>
<dbReference type="Gramene" id="SIN_1007928.t">
    <property type="protein sequence ID" value="SIN_1007928.t.cds1"/>
    <property type="gene ID" value="SIN_1007928"/>
</dbReference>
<comment type="similarity">
    <text evidence="1 3">Belongs to the UDP-glycosyltransferase family.</text>
</comment>
<dbReference type="RefSeq" id="XP_011098502.1">
    <property type="nucleotide sequence ID" value="XM_011100200.2"/>
</dbReference>
<evidence type="ECO:0000256" key="4">
    <source>
        <dbReference type="RuleBase" id="RU362057"/>
    </source>
</evidence>